<dbReference type="Gene3D" id="3.90.25.10">
    <property type="entry name" value="UDP-galactose 4-epimerase, domain 1"/>
    <property type="match status" value="1"/>
</dbReference>
<dbReference type="PANTHER" id="PTHR42748:SF7">
    <property type="entry name" value="NMRA LIKE REDOX SENSOR 1-RELATED"/>
    <property type="match status" value="1"/>
</dbReference>
<dbReference type="InterPro" id="IPR008030">
    <property type="entry name" value="NmrA-like"/>
</dbReference>
<evidence type="ECO:0000313" key="5">
    <source>
        <dbReference type="Proteomes" id="UP000250140"/>
    </source>
</evidence>
<dbReference type="InterPro" id="IPR051164">
    <property type="entry name" value="NmrA-like_oxidored"/>
</dbReference>
<accession>A0A8E2F3F7</accession>
<dbReference type="Proteomes" id="UP000250140">
    <property type="component" value="Unassembled WGS sequence"/>
</dbReference>
<dbReference type="AlphaFoldDB" id="A0A8E2F3F7"/>
<organism evidence="4 5">
    <name type="scientific">Glonium stellatum</name>
    <dbReference type="NCBI Taxonomy" id="574774"/>
    <lineage>
        <taxon>Eukaryota</taxon>
        <taxon>Fungi</taxon>
        <taxon>Dikarya</taxon>
        <taxon>Ascomycota</taxon>
        <taxon>Pezizomycotina</taxon>
        <taxon>Dothideomycetes</taxon>
        <taxon>Pleosporomycetidae</taxon>
        <taxon>Gloniales</taxon>
        <taxon>Gloniaceae</taxon>
        <taxon>Glonium</taxon>
    </lineage>
</organism>
<name>A0A8E2F3F7_9PEZI</name>
<dbReference type="GO" id="GO:0005634">
    <property type="term" value="C:nucleus"/>
    <property type="evidence" value="ECO:0007669"/>
    <property type="project" value="TreeGrafter"/>
</dbReference>
<keyword evidence="2" id="KW-0521">NADP</keyword>
<dbReference type="SUPFAM" id="SSF51735">
    <property type="entry name" value="NAD(P)-binding Rossmann-fold domains"/>
    <property type="match status" value="1"/>
</dbReference>
<dbReference type="PANTHER" id="PTHR42748">
    <property type="entry name" value="NITROGEN METABOLITE REPRESSION PROTEIN NMRA FAMILY MEMBER"/>
    <property type="match status" value="1"/>
</dbReference>
<feature type="domain" description="NmrA-like" evidence="3">
    <location>
        <begin position="4"/>
        <end position="272"/>
    </location>
</feature>
<evidence type="ECO:0000256" key="1">
    <source>
        <dbReference type="ARBA" id="ARBA00006328"/>
    </source>
</evidence>
<dbReference type="EMBL" id="KV749349">
    <property type="protein sequence ID" value="OCL09862.1"/>
    <property type="molecule type" value="Genomic_DNA"/>
</dbReference>
<dbReference type="OrthoDB" id="9997102at2759"/>
<protein>
    <submittedName>
        <fullName evidence="4">Putative NmrA-like family domain-containing protein 1</fullName>
    </submittedName>
</protein>
<reference evidence="4 5" key="1">
    <citation type="journal article" date="2016" name="Nat. Commun.">
        <title>Ectomycorrhizal ecology is imprinted in the genome of the dominant symbiotic fungus Cenococcum geophilum.</title>
        <authorList>
            <consortium name="DOE Joint Genome Institute"/>
            <person name="Peter M."/>
            <person name="Kohler A."/>
            <person name="Ohm R.A."/>
            <person name="Kuo A."/>
            <person name="Krutzmann J."/>
            <person name="Morin E."/>
            <person name="Arend M."/>
            <person name="Barry K.W."/>
            <person name="Binder M."/>
            <person name="Choi C."/>
            <person name="Clum A."/>
            <person name="Copeland A."/>
            <person name="Grisel N."/>
            <person name="Haridas S."/>
            <person name="Kipfer T."/>
            <person name="LaButti K."/>
            <person name="Lindquist E."/>
            <person name="Lipzen A."/>
            <person name="Maire R."/>
            <person name="Meier B."/>
            <person name="Mihaltcheva S."/>
            <person name="Molinier V."/>
            <person name="Murat C."/>
            <person name="Poggeler S."/>
            <person name="Quandt C.A."/>
            <person name="Sperisen C."/>
            <person name="Tritt A."/>
            <person name="Tisserant E."/>
            <person name="Crous P.W."/>
            <person name="Henrissat B."/>
            <person name="Nehls U."/>
            <person name="Egli S."/>
            <person name="Spatafora J.W."/>
            <person name="Grigoriev I.V."/>
            <person name="Martin F.M."/>
        </authorList>
    </citation>
    <scope>NUCLEOTIDE SEQUENCE [LARGE SCALE GENOMIC DNA]</scope>
    <source>
        <strain evidence="4 5">CBS 207.34</strain>
    </source>
</reference>
<keyword evidence="5" id="KW-1185">Reference proteome</keyword>
<comment type="similarity">
    <text evidence="1">Belongs to the NmrA-type oxidoreductase family.</text>
</comment>
<gene>
    <name evidence="4" type="ORF">AOQ84DRAFT_438698</name>
</gene>
<evidence type="ECO:0000259" key="3">
    <source>
        <dbReference type="Pfam" id="PF05368"/>
    </source>
</evidence>
<dbReference type="Gene3D" id="3.40.50.720">
    <property type="entry name" value="NAD(P)-binding Rossmann-like Domain"/>
    <property type="match status" value="1"/>
</dbReference>
<evidence type="ECO:0000256" key="2">
    <source>
        <dbReference type="ARBA" id="ARBA00022857"/>
    </source>
</evidence>
<proteinExistence type="inferred from homology"/>
<dbReference type="InterPro" id="IPR036291">
    <property type="entry name" value="NAD(P)-bd_dom_sf"/>
</dbReference>
<evidence type="ECO:0000313" key="4">
    <source>
        <dbReference type="EMBL" id="OCL09862.1"/>
    </source>
</evidence>
<sequence>MSQSKTLLITGATGKQGGAVIQAIRASEMASAFNIVAVTRSIASKSAQALASHPNVFLVEGDLDDPAAIFKQIGPVWGVFSVQIASPGSNQEELQGKALVDASIANGVSHFVYTSGDRGGPIKSPNNPTAVGNFVAKYNVEKHLEKEAAASAHGMTYTILRPVTFFENLSLDRHGLGFARLWEQIGDKKLQLVSTKDIGWFAAQAFFHPDKFQNAALSLAGDELTQREGAVIFNEIVGKEMPMAPCLVGSALKFFMKEALGTMFQWFKDEGYGK</sequence>
<dbReference type="Pfam" id="PF05368">
    <property type="entry name" value="NmrA"/>
    <property type="match status" value="1"/>
</dbReference>